<gene>
    <name evidence="2" type="ORF">POLS_LOCUS638</name>
</gene>
<dbReference type="Proteomes" id="UP001153618">
    <property type="component" value="Unassembled WGS sequence"/>
</dbReference>
<dbReference type="InterPro" id="IPR027417">
    <property type="entry name" value="P-loop_NTPase"/>
</dbReference>
<comment type="caution">
    <text evidence="2">The sequence shown here is derived from an EMBL/GenBank/DDBJ whole genome shotgun (WGS) entry which is preliminary data.</text>
</comment>
<accession>A0A9W4MMK8</accession>
<organism evidence="2 3">
    <name type="scientific">Penicillium olsonii</name>
    <dbReference type="NCBI Taxonomy" id="99116"/>
    <lineage>
        <taxon>Eukaryota</taxon>
        <taxon>Fungi</taxon>
        <taxon>Dikarya</taxon>
        <taxon>Ascomycota</taxon>
        <taxon>Pezizomycotina</taxon>
        <taxon>Eurotiomycetes</taxon>
        <taxon>Eurotiomycetidae</taxon>
        <taxon>Eurotiales</taxon>
        <taxon>Aspergillaceae</taxon>
        <taxon>Penicillium</taxon>
    </lineage>
</organism>
<dbReference type="EMBL" id="CAJVOS010000008">
    <property type="protein sequence ID" value="CAG7957205.1"/>
    <property type="molecule type" value="Genomic_DNA"/>
</dbReference>
<protein>
    <recommendedName>
        <fullName evidence="1">Phosphoribulokinase/uridine kinase domain-containing protein</fullName>
    </recommendedName>
</protein>
<dbReference type="GO" id="GO:0016301">
    <property type="term" value="F:kinase activity"/>
    <property type="evidence" value="ECO:0007669"/>
    <property type="project" value="InterPro"/>
</dbReference>
<dbReference type="AlphaFoldDB" id="A0A9W4MMK8"/>
<dbReference type="Pfam" id="PF00485">
    <property type="entry name" value="PRK"/>
    <property type="match status" value="1"/>
</dbReference>
<dbReference type="OrthoDB" id="6362633at2759"/>
<dbReference type="GO" id="GO:0005524">
    <property type="term" value="F:ATP binding"/>
    <property type="evidence" value="ECO:0007669"/>
    <property type="project" value="InterPro"/>
</dbReference>
<sequence>MQHKPDSSRVLIAISGIAGSGKTTLAVAVAARLNQLANTDIAACIPMDGYHLPRAHLAAMPDPATAIHRRGAAFTFDGQAFYQLVQSLREPLTANTPTIYAPSFDHAIKDPVADDIPISPQSKVVIFEGLYLSLNREPWNLASDLMDELWFIDVDRDIARNRLIKRHVASGIVPDAAAAEHRIDTTDWLNADDIIENRLAVQELIPGS</sequence>
<dbReference type="PANTHER" id="PTHR10285">
    <property type="entry name" value="URIDINE KINASE"/>
    <property type="match status" value="1"/>
</dbReference>
<dbReference type="SUPFAM" id="SSF52540">
    <property type="entry name" value="P-loop containing nucleoside triphosphate hydrolases"/>
    <property type="match status" value="1"/>
</dbReference>
<keyword evidence="3" id="KW-1185">Reference proteome</keyword>
<evidence type="ECO:0000259" key="1">
    <source>
        <dbReference type="Pfam" id="PF00485"/>
    </source>
</evidence>
<name>A0A9W4MMK8_PENOL</name>
<dbReference type="Gene3D" id="3.40.50.300">
    <property type="entry name" value="P-loop containing nucleotide triphosphate hydrolases"/>
    <property type="match status" value="2"/>
</dbReference>
<evidence type="ECO:0000313" key="2">
    <source>
        <dbReference type="EMBL" id="CAG7957205.1"/>
    </source>
</evidence>
<reference evidence="2" key="1">
    <citation type="submission" date="2021-07" db="EMBL/GenBank/DDBJ databases">
        <authorList>
            <person name="Branca A.L. A."/>
        </authorList>
    </citation>
    <scope>NUCLEOTIDE SEQUENCE</scope>
</reference>
<proteinExistence type="predicted"/>
<feature type="domain" description="Phosphoribulokinase/uridine kinase" evidence="1">
    <location>
        <begin position="11"/>
        <end position="169"/>
    </location>
</feature>
<evidence type="ECO:0000313" key="3">
    <source>
        <dbReference type="Proteomes" id="UP001153618"/>
    </source>
</evidence>
<dbReference type="InterPro" id="IPR006083">
    <property type="entry name" value="PRK/URK"/>
</dbReference>